<sequence length="308" mass="36017">MSFTKFKYYSSNSLISLIPASLFRLYAKRKLKAYDDNEQSDIQARVKYYNKIIEQFEVGNKGTKVGSFKKTSGTTYYFDLLKVIKGFPSNFAFHYLNGDVRHVPDEPTFVKSRPISDDNGNSVILKLNAIRHFYFVRDKLSFEAKKNMVAWRGVGFQPRRQVVLQKFHDHPMCNIGQTRPLDRNPWEKEFMSIEEQLTYKFLLAIEGNDVATNLKWAMSSNSLVLMSKPTCETWFMEGRLEAGIHYVEVADDYSDLIEKMEYYIAHPKEAESIIKNAHAWIDQFRDQKRERLISLLVAKKYFEKSGQM</sequence>
<dbReference type="PANTHER" id="PTHR12203:SF35">
    <property type="entry name" value="PROTEIN O-GLUCOSYLTRANSFERASE 1"/>
    <property type="match status" value="1"/>
</dbReference>
<dbReference type="GO" id="GO:0016740">
    <property type="term" value="F:transferase activity"/>
    <property type="evidence" value="ECO:0007669"/>
    <property type="project" value="UniProtKB-KW"/>
</dbReference>
<gene>
    <name evidence="3" type="ORF">H735_25155</name>
</gene>
<evidence type="ECO:0000313" key="4">
    <source>
        <dbReference type="Proteomes" id="UP000031586"/>
    </source>
</evidence>
<dbReference type="AlphaFoldDB" id="A0A0C1VKY4"/>
<comment type="caution">
    <text evidence="3">The sequence shown here is derived from an EMBL/GenBank/DDBJ whole genome shotgun (WGS) entry which is preliminary data.</text>
</comment>
<dbReference type="InterPro" id="IPR051091">
    <property type="entry name" value="O-Glucosyltr/Glycosyltrsf_90"/>
</dbReference>
<organism evidence="3 4">
    <name type="scientific">Vibrio owensii CAIM 1854 = LMG 25443</name>
    <dbReference type="NCBI Taxonomy" id="1229493"/>
    <lineage>
        <taxon>Bacteria</taxon>
        <taxon>Pseudomonadati</taxon>
        <taxon>Pseudomonadota</taxon>
        <taxon>Gammaproteobacteria</taxon>
        <taxon>Vibrionales</taxon>
        <taxon>Vibrionaceae</taxon>
        <taxon>Vibrio</taxon>
    </lineage>
</organism>
<reference evidence="3 4" key="1">
    <citation type="submission" date="2014-07" db="EMBL/GenBank/DDBJ databases">
        <title>Unique and conserved regions in Vibrio harveyi and related species in comparison with the shrimp pathogen Vibrio harveyi CAIM 1792.</title>
        <authorList>
            <person name="Espinoza-Valles I."/>
            <person name="Vora G."/>
            <person name="Leekitcharoenphon P."/>
            <person name="Ussery D."/>
            <person name="Hoj L."/>
            <person name="Gomez-Gil B."/>
        </authorList>
    </citation>
    <scope>NUCLEOTIDE SEQUENCE [LARGE SCALE GENOMIC DNA]</scope>
    <source>
        <strain evidence="4">CAIM 1854 / LMG 25443</strain>
    </source>
</reference>
<proteinExistence type="predicted"/>
<dbReference type="PANTHER" id="PTHR12203">
    <property type="entry name" value="KDEL LYS-ASP-GLU-LEU CONTAINING - RELATED"/>
    <property type="match status" value="1"/>
</dbReference>
<dbReference type="Proteomes" id="UP000031586">
    <property type="component" value="Unassembled WGS sequence"/>
</dbReference>
<keyword evidence="1" id="KW-0808">Transferase</keyword>
<dbReference type="SMART" id="SM00672">
    <property type="entry name" value="CAP10"/>
    <property type="match status" value="1"/>
</dbReference>
<dbReference type="Pfam" id="PF05686">
    <property type="entry name" value="Glyco_transf_90"/>
    <property type="match status" value="1"/>
</dbReference>
<accession>A0A0C1VKY4</accession>
<protein>
    <submittedName>
        <fullName evidence="3">Lipopolysaccharide A protein</fullName>
    </submittedName>
</protein>
<dbReference type="PATRIC" id="fig|1229493.5.peg.4600"/>
<name>A0A0C1VKY4_9VIBR</name>
<dbReference type="EMBL" id="JPRD01000053">
    <property type="protein sequence ID" value="KIF50438.1"/>
    <property type="molecule type" value="Genomic_DNA"/>
</dbReference>
<dbReference type="InterPro" id="IPR006598">
    <property type="entry name" value="CAP10"/>
</dbReference>
<evidence type="ECO:0000313" key="3">
    <source>
        <dbReference type="EMBL" id="KIF50438.1"/>
    </source>
</evidence>
<dbReference type="RefSeq" id="WP_020195873.1">
    <property type="nucleotide sequence ID" value="NZ_BAOH01000032.1"/>
</dbReference>
<evidence type="ECO:0000256" key="1">
    <source>
        <dbReference type="ARBA" id="ARBA00022679"/>
    </source>
</evidence>
<evidence type="ECO:0000259" key="2">
    <source>
        <dbReference type="SMART" id="SM00672"/>
    </source>
</evidence>
<feature type="domain" description="Glycosyl transferase CAP10" evidence="2">
    <location>
        <begin position="102"/>
        <end position="302"/>
    </location>
</feature>